<accession>A0A0E9X8X9</accession>
<organism evidence="1">
    <name type="scientific">Anguilla anguilla</name>
    <name type="common">European freshwater eel</name>
    <name type="synonym">Muraena anguilla</name>
    <dbReference type="NCBI Taxonomy" id="7936"/>
    <lineage>
        <taxon>Eukaryota</taxon>
        <taxon>Metazoa</taxon>
        <taxon>Chordata</taxon>
        <taxon>Craniata</taxon>
        <taxon>Vertebrata</taxon>
        <taxon>Euteleostomi</taxon>
        <taxon>Actinopterygii</taxon>
        <taxon>Neopterygii</taxon>
        <taxon>Teleostei</taxon>
        <taxon>Anguilliformes</taxon>
        <taxon>Anguillidae</taxon>
        <taxon>Anguilla</taxon>
    </lineage>
</organism>
<reference evidence="1" key="2">
    <citation type="journal article" date="2015" name="Fish Shellfish Immunol.">
        <title>Early steps in the European eel (Anguilla anguilla)-Vibrio vulnificus interaction in the gills: Role of the RtxA13 toxin.</title>
        <authorList>
            <person name="Callol A."/>
            <person name="Pajuelo D."/>
            <person name="Ebbesson L."/>
            <person name="Teles M."/>
            <person name="MacKenzie S."/>
            <person name="Amaro C."/>
        </authorList>
    </citation>
    <scope>NUCLEOTIDE SEQUENCE</scope>
</reference>
<dbReference type="EMBL" id="GBXM01009365">
    <property type="protein sequence ID" value="JAH99212.1"/>
    <property type="molecule type" value="Transcribed_RNA"/>
</dbReference>
<reference evidence="1" key="1">
    <citation type="submission" date="2014-11" db="EMBL/GenBank/DDBJ databases">
        <authorList>
            <person name="Amaro Gonzalez C."/>
        </authorList>
    </citation>
    <scope>NUCLEOTIDE SEQUENCE</scope>
</reference>
<dbReference type="AlphaFoldDB" id="A0A0E9X8X9"/>
<sequence>MNIQKVLLVLLFTCRNKTNTC</sequence>
<evidence type="ECO:0000313" key="1">
    <source>
        <dbReference type="EMBL" id="JAH99212.1"/>
    </source>
</evidence>
<protein>
    <submittedName>
        <fullName evidence="1">Uncharacterized protein</fullName>
    </submittedName>
</protein>
<proteinExistence type="predicted"/>
<name>A0A0E9X8X9_ANGAN</name>